<evidence type="ECO:0000313" key="1">
    <source>
        <dbReference type="EMBL" id="CAG8439003.1"/>
    </source>
</evidence>
<sequence length="75" mass="8636">MVELMIDIILMGLVVHVIQWLSTSSTSWVCVEVCYYIACIQMLHSIICFGVFGAAVEFGFVEANWLYFERYVFSL</sequence>
<reference evidence="1" key="1">
    <citation type="submission" date="2021-06" db="EMBL/GenBank/DDBJ databases">
        <authorList>
            <person name="Kallberg Y."/>
            <person name="Tangrot J."/>
            <person name="Rosling A."/>
        </authorList>
    </citation>
    <scope>NUCLEOTIDE SEQUENCE</scope>
    <source>
        <strain evidence="1">IL203A</strain>
    </source>
</reference>
<name>A0ACA9JVW6_9GLOM</name>
<accession>A0ACA9JVW6</accession>
<dbReference type="Proteomes" id="UP000789702">
    <property type="component" value="Unassembled WGS sequence"/>
</dbReference>
<gene>
    <name evidence="1" type="ORF">DHETER_LOCUS121</name>
</gene>
<protein>
    <submittedName>
        <fullName evidence="1">13921_t:CDS:1</fullName>
    </submittedName>
</protein>
<proteinExistence type="predicted"/>
<organism evidence="1 2">
    <name type="scientific">Dentiscutata heterogama</name>
    <dbReference type="NCBI Taxonomy" id="1316150"/>
    <lineage>
        <taxon>Eukaryota</taxon>
        <taxon>Fungi</taxon>
        <taxon>Fungi incertae sedis</taxon>
        <taxon>Mucoromycota</taxon>
        <taxon>Glomeromycotina</taxon>
        <taxon>Glomeromycetes</taxon>
        <taxon>Diversisporales</taxon>
        <taxon>Gigasporaceae</taxon>
        <taxon>Dentiscutata</taxon>
    </lineage>
</organism>
<dbReference type="EMBL" id="CAJVPU010000048">
    <property type="protein sequence ID" value="CAG8439003.1"/>
    <property type="molecule type" value="Genomic_DNA"/>
</dbReference>
<keyword evidence="2" id="KW-1185">Reference proteome</keyword>
<evidence type="ECO:0000313" key="2">
    <source>
        <dbReference type="Proteomes" id="UP000789702"/>
    </source>
</evidence>
<comment type="caution">
    <text evidence="1">The sequence shown here is derived from an EMBL/GenBank/DDBJ whole genome shotgun (WGS) entry which is preliminary data.</text>
</comment>